<protein>
    <recommendedName>
        <fullName evidence="4">Secreted protein</fullName>
    </recommendedName>
</protein>
<dbReference type="EMBL" id="CAUYUJ010019482">
    <property type="protein sequence ID" value="CAK0891477.1"/>
    <property type="molecule type" value="Genomic_DNA"/>
</dbReference>
<comment type="caution">
    <text evidence="2">The sequence shown here is derived from an EMBL/GenBank/DDBJ whole genome shotgun (WGS) entry which is preliminary data.</text>
</comment>
<sequence length="128" mass="13351">MGGATSLGASWWPTSHGLASPPRVEERALQGKARSWAHSCYCFFSSGVRFTTSCINTLSQRSARISWLGAAPPPLAASPARPLACSARQGGGSAAHPRNSRADPRSPVCGVDGFLFLASSVSDVKFCA</sequence>
<evidence type="ECO:0008006" key="4">
    <source>
        <dbReference type="Google" id="ProtNLM"/>
    </source>
</evidence>
<accession>A0ABN9X175</accession>
<feature type="region of interest" description="Disordered" evidence="1">
    <location>
        <begin position="79"/>
        <end position="105"/>
    </location>
</feature>
<evidence type="ECO:0000313" key="2">
    <source>
        <dbReference type="EMBL" id="CAK0891477.1"/>
    </source>
</evidence>
<name>A0ABN9X175_9DINO</name>
<evidence type="ECO:0000256" key="1">
    <source>
        <dbReference type="SAM" id="MobiDB-lite"/>
    </source>
</evidence>
<dbReference type="Proteomes" id="UP001189429">
    <property type="component" value="Unassembled WGS sequence"/>
</dbReference>
<keyword evidence="3" id="KW-1185">Reference proteome</keyword>
<reference evidence="2" key="1">
    <citation type="submission" date="2023-10" db="EMBL/GenBank/DDBJ databases">
        <authorList>
            <person name="Chen Y."/>
            <person name="Shah S."/>
            <person name="Dougan E. K."/>
            <person name="Thang M."/>
            <person name="Chan C."/>
        </authorList>
    </citation>
    <scope>NUCLEOTIDE SEQUENCE [LARGE SCALE GENOMIC DNA]</scope>
</reference>
<organism evidence="2 3">
    <name type="scientific">Prorocentrum cordatum</name>
    <dbReference type="NCBI Taxonomy" id="2364126"/>
    <lineage>
        <taxon>Eukaryota</taxon>
        <taxon>Sar</taxon>
        <taxon>Alveolata</taxon>
        <taxon>Dinophyceae</taxon>
        <taxon>Prorocentrales</taxon>
        <taxon>Prorocentraceae</taxon>
        <taxon>Prorocentrum</taxon>
    </lineage>
</organism>
<feature type="compositionally biased region" description="Low complexity" evidence="1">
    <location>
        <begin position="79"/>
        <end position="88"/>
    </location>
</feature>
<proteinExistence type="predicted"/>
<gene>
    <name evidence="2" type="ORF">PCOR1329_LOCUS71421</name>
</gene>
<evidence type="ECO:0000313" key="3">
    <source>
        <dbReference type="Proteomes" id="UP001189429"/>
    </source>
</evidence>